<keyword evidence="2" id="KW-0732">Signal</keyword>
<gene>
    <name evidence="3" type="ORF">BHQ17_00750</name>
</gene>
<accession>A0A1E3S4G5</accession>
<evidence type="ECO:0000256" key="1">
    <source>
        <dbReference type="SAM" id="MobiDB-lite"/>
    </source>
</evidence>
<evidence type="ECO:0000256" key="2">
    <source>
        <dbReference type="SAM" id="SignalP"/>
    </source>
</evidence>
<sequence>MGDAIMKWFGAGVVTTGLVAAMLAGTGVAMADDDSSANSSPASTSEASNSPADTADSAADAKDDASAEQEPAVDQDELSEEEPALDDDEPAVDEEEPAEPVVDDEQPAVDGEQPAVETEEEAATDVAEDRSDSDREVDTTSRAHVKQPAAQPVEPVVVGTEPEDTAAVEQNDDEGFEPAATPASQQRTTTVVVEDIAAQLKDVPKVEAITFAAAAPAVGAAAFRNPLTTVLDFIGTVVFGIYGAVTRLFGGPAVLPLGSTVTVRSTTLRLDCGCAPGEGSSVPVDWYFPEGALENPPDRMIYLQHGFLAAGPWYSYTAAALASQTGSIVVAPSITSNFLAADACWLGAPTMHQAIAGLFDEDNTALAESATRVGYSGPIPDRVVLMGHSLGGGAVSGAAGYMVDNGSIGRLAGVVLLDGVGLDGSMTDALRKVPLDIPIYQIAAPRYFWNQFGVGSAALIEARPDQFVGVTLEGGSHVDSMRGGNPLIQFAQQVVSGFSQPRNVAAARHLMVTWANDMFAGNQATGVYDLGPGERLEMRNPGGLAVLVGLPNPLTKLFPFDVLQPLVPLLDGIFRFTPACAAASVGAAAGNSCSDTIAA</sequence>
<comment type="caution">
    <text evidence="3">The sequence shown here is derived from an EMBL/GenBank/DDBJ whole genome shotgun (WGS) entry which is preliminary data.</text>
</comment>
<keyword evidence="4" id="KW-1185">Reference proteome</keyword>
<dbReference type="AlphaFoldDB" id="A0A1E3S4G5"/>
<evidence type="ECO:0000313" key="4">
    <source>
        <dbReference type="Proteomes" id="UP000094243"/>
    </source>
</evidence>
<feature type="chain" id="PRO_5009135531" description="AB hydrolase-1 domain-containing protein" evidence="2">
    <location>
        <begin position="32"/>
        <end position="599"/>
    </location>
</feature>
<feature type="region of interest" description="Disordered" evidence="1">
    <location>
        <begin position="30"/>
        <end position="187"/>
    </location>
</feature>
<dbReference type="RefSeq" id="WP_069403308.1">
    <property type="nucleotide sequence ID" value="NZ_MIGZ01000002.1"/>
</dbReference>
<feature type="compositionally biased region" description="Acidic residues" evidence="1">
    <location>
        <begin position="71"/>
        <end position="107"/>
    </location>
</feature>
<dbReference type="OrthoDB" id="4568724at2"/>
<evidence type="ECO:0000313" key="3">
    <source>
        <dbReference type="EMBL" id="ODQ96562.1"/>
    </source>
</evidence>
<dbReference type="Gene3D" id="3.40.50.1820">
    <property type="entry name" value="alpha/beta hydrolase"/>
    <property type="match status" value="1"/>
</dbReference>
<dbReference type="EMBL" id="MIGZ01000002">
    <property type="protein sequence ID" value="ODQ96562.1"/>
    <property type="molecule type" value="Genomic_DNA"/>
</dbReference>
<dbReference type="SUPFAM" id="SSF53474">
    <property type="entry name" value="alpha/beta-Hydrolases"/>
    <property type="match status" value="1"/>
</dbReference>
<feature type="compositionally biased region" description="Low complexity" evidence="1">
    <location>
        <begin position="36"/>
        <end position="58"/>
    </location>
</feature>
<organism evidence="3 4">
    <name type="scientific">Mycolicibacterium holsaticum</name>
    <dbReference type="NCBI Taxonomy" id="152142"/>
    <lineage>
        <taxon>Bacteria</taxon>
        <taxon>Bacillati</taxon>
        <taxon>Actinomycetota</taxon>
        <taxon>Actinomycetes</taxon>
        <taxon>Mycobacteriales</taxon>
        <taxon>Mycobacteriaceae</taxon>
        <taxon>Mycolicibacterium</taxon>
    </lineage>
</organism>
<proteinExistence type="predicted"/>
<evidence type="ECO:0008006" key="5">
    <source>
        <dbReference type="Google" id="ProtNLM"/>
    </source>
</evidence>
<name>A0A1E3S4G5_9MYCO</name>
<reference evidence="4" key="1">
    <citation type="submission" date="2016-09" db="EMBL/GenBank/DDBJ databases">
        <authorList>
            <person name="Greninger A.L."/>
            <person name="Jerome K.R."/>
            <person name="Mcnair B."/>
            <person name="Wallis C."/>
            <person name="Fang F."/>
        </authorList>
    </citation>
    <scope>NUCLEOTIDE SEQUENCE [LARGE SCALE GENOMIC DNA]</scope>
    <source>
        <strain evidence="4">M7</strain>
    </source>
</reference>
<feature type="compositionally biased region" description="Basic and acidic residues" evidence="1">
    <location>
        <begin position="127"/>
        <end position="141"/>
    </location>
</feature>
<dbReference type="InterPro" id="IPR029058">
    <property type="entry name" value="AB_hydrolase_fold"/>
</dbReference>
<protein>
    <recommendedName>
        <fullName evidence="5">AB hydrolase-1 domain-containing protein</fullName>
    </recommendedName>
</protein>
<feature type="compositionally biased region" description="Acidic residues" evidence="1">
    <location>
        <begin position="161"/>
        <end position="176"/>
    </location>
</feature>
<dbReference type="Proteomes" id="UP000094243">
    <property type="component" value="Unassembled WGS sequence"/>
</dbReference>
<feature type="compositionally biased region" description="Low complexity" evidence="1">
    <location>
        <begin position="146"/>
        <end position="160"/>
    </location>
</feature>
<feature type="signal peptide" evidence="2">
    <location>
        <begin position="1"/>
        <end position="31"/>
    </location>
</feature>